<protein>
    <recommendedName>
        <fullName evidence="5">Antifreeze protein</fullName>
    </recommendedName>
</protein>
<organism evidence="2 4">
    <name type="scientific">Rotaria magnacalcarata</name>
    <dbReference type="NCBI Taxonomy" id="392030"/>
    <lineage>
        <taxon>Eukaryota</taxon>
        <taxon>Metazoa</taxon>
        <taxon>Spiralia</taxon>
        <taxon>Gnathifera</taxon>
        <taxon>Rotifera</taxon>
        <taxon>Eurotatoria</taxon>
        <taxon>Bdelloidea</taxon>
        <taxon>Philodinida</taxon>
        <taxon>Philodinidae</taxon>
        <taxon>Rotaria</taxon>
    </lineage>
</organism>
<comment type="caution">
    <text evidence="2">The sequence shown here is derived from an EMBL/GenBank/DDBJ whole genome shotgun (WGS) entry which is preliminary data.</text>
</comment>
<feature type="chain" id="PRO_5036413286" description="Antifreeze protein" evidence="1">
    <location>
        <begin position="24"/>
        <end position="283"/>
    </location>
</feature>
<gene>
    <name evidence="2" type="ORF">WKI299_LOCUS25485</name>
    <name evidence="3" type="ORF">XDN619_LOCUS27553</name>
</gene>
<evidence type="ECO:0000256" key="1">
    <source>
        <dbReference type="SAM" id="SignalP"/>
    </source>
</evidence>
<dbReference type="AlphaFoldDB" id="A0A816W0G4"/>
<dbReference type="Proteomes" id="UP000663887">
    <property type="component" value="Unassembled WGS sequence"/>
</dbReference>
<evidence type="ECO:0000313" key="4">
    <source>
        <dbReference type="Proteomes" id="UP000663856"/>
    </source>
</evidence>
<evidence type="ECO:0000313" key="3">
    <source>
        <dbReference type="EMBL" id="CAF2145430.1"/>
    </source>
</evidence>
<keyword evidence="1" id="KW-0732">Signal</keyword>
<dbReference type="EMBL" id="CAJNRF010010990">
    <property type="protein sequence ID" value="CAF2126756.1"/>
    <property type="molecule type" value="Genomic_DNA"/>
</dbReference>
<evidence type="ECO:0000313" key="2">
    <source>
        <dbReference type="EMBL" id="CAF2126756.1"/>
    </source>
</evidence>
<dbReference type="EMBL" id="CAJNRG010013043">
    <property type="protein sequence ID" value="CAF2145430.1"/>
    <property type="molecule type" value="Genomic_DNA"/>
</dbReference>
<feature type="signal peptide" evidence="1">
    <location>
        <begin position="1"/>
        <end position="23"/>
    </location>
</feature>
<sequence length="283" mass="29920">MKAMQRFLWELAVVIFIFCNVQGQVTNNVRPASCGCCPSAVCKAQTLGCSSNPDCDCLLMTMSAAGLCADTLISCNNLSSCQNDNLTCTTPNTVCVNNTRCKIPVCFPIERASAGRCPPLNSSSSSVSTSTVLPTTMTTTTTITATPPSTTGLYNASTATCSSTIATPCVNTTMRVANCQSYEVSWNNHCYYLDGSGGVCVNGYTLGTNAVLGCIASQFTGKNYRNTTSSNCCIWTADTYECYGMNTNCNSAGPFSSGPIINGAWCENAHNYQSQQLTFCGSV</sequence>
<accession>A0A816W0G4</accession>
<proteinExistence type="predicted"/>
<evidence type="ECO:0008006" key="5">
    <source>
        <dbReference type="Google" id="ProtNLM"/>
    </source>
</evidence>
<dbReference type="Proteomes" id="UP000663856">
    <property type="component" value="Unassembled WGS sequence"/>
</dbReference>
<reference evidence="2" key="1">
    <citation type="submission" date="2021-02" db="EMBL/GenBank/DDBJ databases">
        <authorList>
            <person name="Nowell W R."/>
        </authorList>
    </citation>
    <scope>NUCLEOTIDE SEQUENCE</scope>
</reference>
<name>A0A816W0G4_9BILA</name>